<evidence type="ECO:0000313" key="1">
    <source>
        <dbReference type="EMBL" id="MSD82426.1"/>
    </source>
</evidence>
<sequence>WNFTMMPSEVWKNKVGQALLEYAQGTGKWDAVKTAFVDGWASEYEASH</sequence>
<reference evidence="1" key="1">
    <citation type="journal article" date="2019" name="Nat. Med.">
        <title>A library of human gut bacterial isolates paired with longitudinal multiomics data enables mechanistic microbiome research.</title>
        <authorList>
            <person name="Poyet M."/>
            <person name="Groussin M."/>
            <person name="Gibbons S.M."/>
            <person name="Avila-Pacheco J."/>
            <person name="Jiang X."/>
            <person name="Kearney S.M."/>
            <person name="Perrotta A.R."/>
            <person name="Berdy B."/>
            <person name="Zhao S."/>
            <person name="Lieberman T.D."/>
            <person name="Swanson P.K."/>
            <person name="Smith M."/>
            <person name="Roesemann S."/>
            <person name="Alexander J.E."/>
            <person name="Rich S.A."/>
            <person name="Livny J."/>
            <person name="Vlamakis H."/>
            <person name="Clish C."/>
            <person name="Bullock K."/>
            <person name="Deik A."/>
            <person name="Scott J."/>
            <person name="Pierce K.A."/>
            <person name="Xavier R.J."/>
            <person name="Alm E.J."/>
        </authorList>
    </citation>
    <scope>NUCLEOTIDE SEQUENCE</scope>
    <source>
        <strain evidence="1">BIOML-A260</strain>
    </source>
</reference>
<accession>A0A6C9EEQ5</accession>
<protein>
    <submittedName>
        <fullName evidence="1">Carbohydrate ABC transporter substrate-binding protein</fullName>
    </submittedName>
</protein>
<dbReference type="AlphaFoldDB" id="A0A6C9EEQ5"/>
<organism evidence="1">
    <name type="scientific">Escherichia coli</name>
    <dbReference type="NCBI Taxonomy" id="562"/>
    <lineage>
        <taxon>Bacteria</taxon>
        <taxon>Pseudomonadati</taxon>
        <taxon>Pseudomonadota</taxon>
        <taxon>Gammaproteobacteria</taxon>
        <taxon>Enterobacterales</taxon>
        <taxon>Enterobacteriaceae</taxon>
        <taxon>Escherichia</taxon>
    </lineage>
</organism>
<comment type="caution">
    <text evidence="1">The sequence shown here is derived from an EMBL/GenBank/DDBJ whole genome shotgun (WGS) entry which is preliminary data.</text>
</comment>
<name>A0A6C9EEQ5_ECOLX</name>
<feature type="non-terminal residue" evidence="1">
    <location>
        <position position="1"/>
    </location>
</feature>
<gene>
    <name evidence="1" type="ORF">GKG27_26050</name>
</gene>
<proteinExistence type="predicted"/>
<dbReference type="EMBL" id="WKYP01000210">
    <property type="protein sequence ID" value="MSD82426.1"/>
    <property type="molecule type" value="Genomic_DNA"/>
</dbReference>